<dbReference type="EMBL" id="CAJQZP010000978">
    <property type="protein sequence ID" value="CAG5005646.1"/>
    <property type="molecule type" value="Genomic_DNA"/>
</dbReference>
<accession>A0A8S3XCM7</accession>
<dbReference type="InterPro" id="IPR055129">
    <property type="entry name" value="YEATS_dom"/>
</dbReference>
<feature type="domain" description="YEATS" evidence="3">
    <location>
        <begin position="215"/>
        <end position="278"/>
    </location>
</feature>
<dbReference type="PROSITE" id="PS51037">
    <property type="entry name" value="YEATS"/>
    <property type="match status" value="1"/>
</dbReference>
<evidence type="ECO:0000313" key="5">
    <source>
        <dbReference type="Proteomes" id="UP000691718"/>
    </source>
</evidence>
<evidence type="ECO:0000313" key="4">
    <source>
        <dbReference type="EMBL" id="CAG5005646.1"/>
    </source>
</evidence>
<feature type="compositionally biased region" description="Basic and acidic residues" evidence="2">
    <location>
        <begin position="168"/>
        <end position="178"/>
    </location>
</feature>
<feature type="compositionally biased region" description="Basic and acidic residues" evidence="2">
    <location>
        <begin position="1"/>
        <end position="11"/>
    </location>
</feature>
<evidence type="ECO:0000259" key="3">
    <source>
        <dbReference type="PROSITE" id="PS51037"/>
    </source>
</evidence>
<name>A0A8S3XCM7_PARAO</name>
<sequence>MESKEEYHDPDYPETTISSKEGPPNLPEGDKIDKIKNIIRREFGNELDIKENEVMLVDQRMLTARRVLHELRYSVVNSYYKEQKLQLTASQLQDELAAQSEPRARAEVSTLLRDGQRQIHPSVRKLLGKKTVDLQEIFKIREPRLKARKDYSAMLQTRNYTVAADSTKSLRPEIHRPSDSAPQSPDEPDKSEKPKKIPRHLDPKVVNVVTLDEATRNKMKHRYRIIIGNTSKYAPGGSRADRSTHTWLLYVRGADAVLRAVSVRLHHSYAPHHVVRLE</sequence>
<comment type="caution">
    <text evidence="4">The sequence shown here is derived from an EMBL/GenBank/DDBJ whole genome shotgun (WGS) entry which is preliminary data.</text>
</comment>
<comment type="subcellular location">
    <subcellularLocation>
        <location evidence="1">Nucleus</location>
    </subcellularLocation>
</comment>
<evidence type="ECO:0000256" key="2">
    <source>
        <dbReference type="SAM" id="MobiDB-lite"/>
    </source>
</evidence>
<protein>
    <submittedName>
        <fullName evidence="4">(apollo) hypothetical protein</fullName>
    </submittedName>
</protein>
<feature type="region of interest" description="Disordered" evidence="2">
    <location>
        <begin position="164"/>
        <end position="201"/>
    </location>
</feature>
<keyword evidence="5" id="KW-1185">Reference proteome</keyword>
<dbReference type="AlphaFoldDB" id="A0A8S3XCM7"/>
<feature type="region of interest" description="Disordered" evidence="2">
    <location>
        <begin position="1"/>
        <end position="32"/>
    </location>
</feature>
<dbReference type="Proteomes" id="UP000691718">
    <property type="component" value="Unassembled WGS sequence"/>
</dbReference>
<proteinExistence type="predicted"/>
<gene>
    <name evidence="4" type="ORF">PAPOLLO_LOCUS14605</name>
</gene>
<dbReference type="OrthoDB" id="1741717at2759"/>
<evidence type="ECO:0000256" key="1">
    <source>
        <dbReference type="PROSITE-ProRule" id="PRU00376"/>
    </source>
</evidence>
<feature type="compositionally biased region" description="Basic and acidic residues" evidence="2">
    <location>
        <begin position="187"/>
        <end position="201"/>
    </location>
</feature>
<organism evidence="4 5">
    <name type="scientific">Parnassius apollo</name>
    <name type="common">Apollo butterfly</name>
    <name type="synonym">Papilio apollo</name>
    <dbReference type="NCBI Taxonomy" id="110799"/>
    <lineage>
        <taxon>Eukaryota</taxon>
        <taxon>Metazoa</taxon>
        <taxon>Ecdysozoa</taxon>
        <taxon>Arthropoda</taxon>
        <taxon>Hexapoda</taxon>
        <taxon>Insecta</taxon>
        <taxon>Pterygota</taxon>
        <taxon>Neoptera</taxon>
        <taxon>Endopterygota</taxon>
        <taxon>Lepidoptera</taxon>
        <taxon>Glossata</taxon>
        <taxon>Ditrysia</taxon>
        <taxon>Papilionoidea</taxon>
        <taxon>Papilionidae</taxon>
        <taxon>Parnassiinae</taxon>
        <taxon>Parnassini</taxon>
        <taxon>Parnassius</taxon>
        <taxon>Parnassius</taxon>
    </lineage>
</organism>
<reference evidence="4" key="1">
    <citation type="submission" date="2021-04" db="EMBL/GenBank/DDBJ databases">
        <authorList>
            <person name="Tunstrom K."/>
        </authorList>
    </citation>
    <scope>NUCLEOTIDE SEQUENCE</scope>
</reference>
<keyword evidence="1" id="KW-0539">Nucleus</keyword>
<dbReference type="GO" id="GO:0005634">
    <property type="term" value="C:nucleus"/>
    <property type="evidence" value="ECO:0007669"/>
    <property type="project" value="UniProtKB-SubCell"/>
</dbReference>